<dbReference type="InterPro" id="IPR043137">
    <property type="entry name" value="GGT_ssub_C"/>
</dbReference>
<evidence type="ECO:0000313" key="2">
    <source>
        <dbReference type="Proteomes" id="UP000029108"/>
    </source>
</evidence>
<dbReference type="InterPro" id="IPR029055">
    <property type="entry name" value="Ntn_hydrolases_N"/>
</dbReference>
<comment type="caution">
    <text evidence="1">The sequence shown here is derived from an EMBL/GenBank/DDBJ whole genome shotgun (WGS) entry which is preliminary data.</text>
</comment>
<protein>
    <submittedName>
        <fullName evidence="1">Gamma-glutamyltransferase</fullName>
        <ecNumber evidence="1">2.3.2.2</ecNumber>
        <ecNumber evidence="1">3.4.19.13</ecNumber>
    </submittedName>
</protein>
<reference evidence="1 2" key="1">
    <citation type="submission" date="2014-03" db="EMBL/GenBank/DDBJ databases">
        <title>Genomics of Bifidobacteria.</title>
        <authorList>
            <person name="Ventura M."/>
            <person name="Milani C."/>
            <person name="Lugli G.A."/>
        </authorList>
    </citation>
    <scope>NUCLEOTIDE SEQUENCE [LARGE SCALE GENOMIC DNA]</scope>
    <source>
        <strain evidence="1 2">DSM 23969</strain>
    </source>
</reference>
<dbReference type="eggNOG" id="COG0405">
    <property type="taxonomic scope" value="Bacteria"/>
</dbReference>
<evidence type="ECO:0000313" key="1">
    <source>
        <dbReference type="EMBL" id="KFI50966.1"/>
    </source>
</evidence>
<name>A0A086ZWR6_9BIFI</name>
<keyword evidence="1" id="KW-0808">Transferase</keyword>
<dbReference type="STRING" id="1437608.GCA_000771645_00619"/>
<organism evidence="1 2">
    <name type="scientific">Bifidobacterium biavatii DSM 23969</name>
    <dbReference type="NCBI Taxonomy" id="1437608"/>
    <lineage>
        <taxon>Bacteria</taxon>
        <taxon>Bacillati</taxon>
        <taxon>Actinomycetota</taxon>
        <taxon>Actinomycetes</taxon>
        <taxon>Bifidobacteriales</taxon>
        <taxon>Bifidobacteriaceae</taxon>
        <taxon>Bifidobacterium</taxon>
    </lineage>
</organism>
<dbReference type="EMBL" id="JGYN01000011">
    <property type="protein sequence ID" value="KFI50966.1"/>
    <property type="molecule type" value="Genomic_DNA"/>
</dbReference>
<dbReference type="GO" id="GO:0103068">
    <property type="term" value="F:leukotriene C4 gamma-glutamyl transferase activity"/>
    <property type="evidence" value="ECO:0007669"/>
    <property type="project" value="UniProtKB-EC"/>
</dbReference>
<dbReference type="GO" id="GO:0036374">
    <property type="term" value="F:glutathione hydrolase activity"/>
    <property type="evidence" value="ECO:0007669"/>
    <property type="project" value="UniProtKB-EC"/>
</dbReference>
<dbReference type="InterPro" id="IPR052896">
    <property type="entry name" value="GGT-like_enzyme"/>
</dbReference>
<accession>A0A086ZWR6</accession>
<dbReference type="Pfam" id="PF01019">
    <property type="entry name" value="G_glu_transpept"/>
    <property type="match status" value="1"/>
</dbReference>
<dbReference type="Gene3D" id="3.60.20.40">
    <property type="match status" value="1"/>
</dbReference>
<dbReference type="PANTHER" id="PTHR43881:SF1">
    <property type="entry name" value="GAMMA-GLUTAMYLTRANSPEPTIDASE (AFU_ORTHOLOGUE AFUA_4G13580)"/>
    <property type="match status" value="1"/>
</dbReference>
<keyword evidence="1" id="KW-0012">Acyltransferase</keyword>
<dbReference type="AlphaFoldDB" id="A0A086ZWR6"/>
<dbReference type="SUPFAM" id="SSF56235">
    <property type="entry name" value="N-terminal nucleophile aminohydrolases (Ntn hydrolases)"/>
    <property type="match status" value="1"/>
</dbReference>
<keyword evidence="2" id="KW-1185">Reference proteome</keyword>
<dbReference type="OrthoDB" id="9781342at2"/>
<dbReference type="PRINTS" id="PR01210">
    <property type="entry name" value="GGTRANSPTASE"/>
</dbReference>
<gene>
    <name evidence="1" type="ORF">BBIA_2007</name>
</gene>
<dbReference type="Proteomes" id="UP000029108">
    <property type="component" value="Unassembled WGS sequence"/>
</dbReference>
<sequence length="571" mass="61875">MATVNFDPLAQRYPSQRFPIYANRAMVNCSEPQASAAGLQVMLEGGNAFDAAIAAAAALTVVEPMSNGLGSDAFCIAWSAREQRLIGLNSSGPAPRGISIDRVLADGNATADGRMPRFGWTPVTVPGAPAAWAALNARYGRLTLSDDLAPAVDYARNGYAANPNLAYWWRRSADVYRRENADGRFDEWFRTFTRGDDQRTPRAGDVVTLPDHADSLADIGATNARSFYEGDLARAIDVASRAAGGYLRYDDLAAYAPRWVDPMRLDYRDGWQVCEIPPNGQGIVALMALNILRNFDITGTDRALAYHRQIEAIKIAFADAFDVVTDPDDTDVDYARYLAPEYGEEKARLIGETAKVRTTRTPSTSGTVYLCCADGEGNMVSYIQSNYMGFGSGIVVPGTGIALQNRGADFALDPSLANALKPGKRTYHTIIPGFLMRDGRPVGPFGVMGAYMQPQGHVQVAMNAIDFGMDPQQALDAPRWRWDRSNATRVETRFDPVIARELARRGHEMSMSLETADFGRGQMIMRVGDWDAATGDAAIRATDDAASGSGWGGRALVGGTESRTDSNIACL</sequence>
<keyword evidence="1" id="KW-0378">Hydrolase</keyword>
<dbReference type="PANTHER" id="PTHR43881">
    <property type="entry name" value="GAMMA-GLUTAMYLTRANSPEPTIDASE (AFU_ORTHOLOGUE AFUA_4G13580)"/>
    <property type="match status" value="1"/>
</dbReference>
<proteinExistence type="predicted"/>
<dbReference type="EC" id="3.4.19.13" evidence="1"/>
<dbReference type="Gene3D" id="1.10.246.230">
    <property type="match status" value="1"/>
</dbReference>
<dbReference type="EC" id="2.3.2.2" evidence="1"/>
<dbReference type="RefSeq" id="WP_081892051.1">
    <property type="nucleotide sequence ID" value="NZ_JDUU01000014.1"/>
</dbReference>